<dbReference type="Pfam" id="PF08240">
    <property type="entry name" value="ADH_N"/>
    <property type="match status" value="1"/>
</dbReference>
<dbReference type="Gene3D" id="3.40.50.720">
    <property type="entry name" value="NAD(P)-binding Rossmann-like Domain"/>
    <property type="match status" value="1"/>
</dbReference>
<evidence type="ECO:0000259" key="7">
    <source>
        <dbReference type="Pfam" id="PF08240"/>
    </source>
</evidence>
<dbReference type="InterPro" id="IPR036291">
    <property type="entry name" value="NAD(P)-bd_dom_sf"/>
</dbReference>
<dbReference type="EMBL" id="CP091430">
    <property type="protein sequence ID" value="UVI30257.1"/>
    <property type="molecule type" value="Genomic_DNA"/>
</dbReference>
<sequence length="366" mass="40377">MITEDREPESFRSRQLRLISPFQVEESESVINLEEGFVVIEPTLASICHADLRYFGGLRNQEILAKKLPMALIHEGIGKVIISKSPTLPVGTRVVIVPNVPGYVLRRTSAEQCCPACRGEIQDNYCDRGYFLGSGKDGIAQNRLMIPEECIVPIPADVPDEIAVLSELCSVSIRAARCVSQFLSNHVVAVFGDGPVGYITAAVLHHAFQIPKERLVVFGAIPEKLSAFTFAQTELVRDYDFLAASAHVVFECTGGNFSESAINQGIDLMARGGHLVLMGVSEERVPINTRDVLEKGITLHGSSRSSRIDFEDILQMMKSSEAISTLSKLLPEHYTEISNAADFTAAMQETLQHKGWQKTLLQFKWS</sequence>
<evidence type="ECO:0000256" key="1">
    <source>
        <dbReference type="ARBA" id="ARBA00001947"/>
    </source>
</evidence>
<accession>A0ABY5S8K8</accession>
<dbReference type="SUPFAM" id="SSF50129">
    <property type="entry name" value="GroES-like"/>
    <property type="match status" value="1"/>
</dbReference>
<dbReference type="Proteomes" id="UP001057877">
    <property type="component" value="Chromosome"/>
</dbReference>
<feature type="domain" description="Alcohol dehydrogenase-like C-terminal" evidence="6">
    <location>
        <begin position="245"/>
        <end position="318"/>
    </location>
</feature>
<evidence type="ECO:0000259" key="6">
    <source>
        <dbReference type="Pfam" id="PF00107"/>
    </source>
</evidence>
<gene>
    <name evidence="8" type="ORF">L1F29_33665</name>
</gene>
<dbReference type="Gene3D" id="3.90.180.10">
    <property type="entry name" value="Medium-chain alcohol dehydrogenases, catalytic domain"/>
    <property type="match status" value="1"/>
</dbReference>
<dbReference type="InterPro" id="IPR011032">
    <property type="entry name" value="GroES-like_sf"/>
</dbReference>
<reference evidence="8" key="1">
    <citation type="submission" date="2022-01" db="EMBL/GenBank/DDBJ databases">
        <title>Paenibacillus spongiae sp. nov., isolated from marine sponge.</title>
        <authorList>
            <person name="Li Z."/>
            <person name="Zhang M."/>
        </authorList>
    </citation>
    <scope>NUCLEOTIDE SEQUENCE</scope>
    <source>
        <strain evidence="8">PHS-Z3</strain>
    </source>
</reference>
<dbReference type="InterPro" id="IPR013149">
    <property type="entry name" value="ADH-like_C"/>
</dbReference>
<dbReference type="PANTHER" id="PTHR43350">
    <property type="entry name" value="NAD-DEPENDENT ALCOHOL DEHYDROGENASE"/>
    <property type="match status" value="1"/>
</dbReference>
<evidence type="ECO:0000256" key="4">
    <source>
        <dbReference type="ARBA" id="ARBA00022833"/>
    </source>
</evidence>
<dbReference type="Pfam" id="PF00107">
    <property type="entry name" value="ADH_zinc_N"/>
    <property type="match status" value="1"/>
</dbReference>
<dbReference type="RefSeq" id="WP_258386327.1">
    <property type="nucleotide sequence ID" value="NZ_CP091430.1"/>
</dbReference>
<keyword evidence="3" id="KW-0479">Metal-binding</keyword>
<comment type="cofactor">
    <cofactor evidence="1">
        <name>Zn(2+)</name>
        <dbReference type="ChEBI" id="CHEBI:29105"/>
    </cofactor>
</comment>
<evidence type="ECO:0000256" key="5">
    <source>
        <dbReference type="ARBA" id="ARBA00023002"/>
    </source>
</evidence>
<evidence type="ECO:0000256" key="3">
    <source>
        <dbReference type="ARBA" id="ARBA00022723"/>
    </source>
</evidence>
<protein>
    <submittedName>
        <fullName evidence="8">Alcohol dehydrogenase catalytic domain-containing protein</fullName>
    </submittedName>
</protein>
<feature type="domain" description="Alcohol dehydrogenase-like N-terminal" evidence="7">
    <location>
        <begin position="36"/>
        <end position="155"/>
    </location>
</feature>
<evidence type="ECO:0000256" key="2">
    <source>
        <dbReference type="ARBA" id="ARBA00008072"/>
    </source>
</evidence>
<keyword evidence="9" id="KW-1185">Reference proteome</keyword>
<name>A0ABY5S8K8_9BACL</name>
<dbReference type="InterPro" id="IPR013154">
    <property type="entry name" value="ADH-like_N"/>
</dbReference>
<evidence type="ECO:0000313" key="9">
    <source>
        <dbReference type="Proteomes" id="UP001057877"/>
    </source>
</evidence>
<evidence type="ECO:0000313" key="8">
    <source>
        <dbReference type="EMBL" id="UVI30257.1"/>
    </source>
</evidence>
<dbReference type="PANTHER" id="PTHR43350:SF19">
    <property type="entry name" value="D-GULOSIDE 3-DEHYDROGENASE"/>
    <property type="match status" value="1"/>
</dbReference>
<comment type="similarity">
    <text evidence="2">Belongs to the zinc-containing alcohol dehydrogenase family.</text>
</comment>
<keyword evidence="5" id="KW-0560">Oxidoreductase</keyword>
<dbReference type="SUPFAM" id="SSF51735">
    <property type="entry name" value="NAD(P)-binding Rossmann-fold domains"/>
    <property type="match status" value="1"/>
</dbReference>
<organism evidence="8 9">
    <name type="scientific">Paenibacillus spongiae</name>
    <dbReference type="NCBI Taxonomy" id="2909671"/>
    <lineage>
        <taxon>Bacteria</taxon>
        <taxon>Bacillati</taxon>
        <taxon>Bacillota</taxon>
        <taxon>Bacilli</taxon>
        <taxon>Bacillales</taxon>
        <taxon>Paenibacillaceae</taxon>
        <taxon>Paenibacillus</taxon>
    </lineage>
</organism>
<proteinExistence type="inferred from homology"/>
<keyword evidence="4" id="KW-0862">Zinc</keyword>